<dbReference type="Proteomes" id="UP001372338">
    <property type="component" value="Unassembled WGS sequence"/>
</dbReference>
<reference evidence="1 2" key="1">
    <citation type="submission" date="2024-01" db="EMBL/GenBank/DDBJ databases">
        <title>The genomes of 5 underutilized Papilionoideae crops provide insights into root nodulation and disease resistanc.</title>
        <authorList>
            <person name="Yuan L."/>
        </authorList>
    </citation>
    <scope>NUCLEOTIDE SEQUENCE [LARGE SCALE GENOMIC DNA]</scope>
    <source>
        <strain evidence="1">ZHUSHIDOU_FW_LH</strain>
        <tissue evidence="1">Leaf</tissue>
    </source>
</reference>
<dbReference type="AlphaFoldDB" id="A0AAN9EDA7"/>
<organism evidence="1 2">
    <name type="scientific">Crotalaria pallida</name>
    <name type="common">Smooth rattlebox</name>
    <name type="synonym">Crotalaria striata</name>
    <dbReference type="NCBI Taxonomy" id="3830"/>
    <lineage>
        <taxon>Eukaryota</taxon>
        <taxon>Viridiplantae</taxon>
        <taxon>Streptophyta</taxon>
        <taxon>Embryophyta</taxon>
        <taxon>Tracheophyta</taxon>
        <taxon>Spermatophyta</taxon>
        <taxon>Magnoliopsida</taxon>
        <taxon>eudicotyledons</taxon>
        <taxon>Gunneridae</taxon>
        <taxon>Pentapetalae</taxon>
        <taxon>rosids</taxon>
        <taxon>fabids</taxon>
        <taxon>Fabales</taxon>
        <taxon>Fabaceae</taxon>
        <taxon>Papilionoideae</taxon>
        <taxon>50 kb inversion clade</taxon>
        <taxon>genistoids sensu lato</taxon>
        <taxon>core genistoids</taxon>
        <taxon>Crotalarieae</taxon>
        <taxon>Crotalaria</taxon>
    </lineage>
</organism>
<dbReference type="EMBL" id="JAYWIO010000006">
    <property type="protein sequence ID" value="KAK7255133.1"/>
    <property type="molecule type" value="Genomic_DNA"/>
</dbReference>
<keyword evidence="2" id="KW-1185">Reference proteome</keyword>
<gene>
    <name evidence="1" type="ORF">RIF29_28536</name>
</gene>
<name>A0AAN9EDA7_CROPI</name>
<protein>
    <submittedName>
        <fullName evidence="1">Uncharacterized protein</fullName>
    </submittedName>
</protein>
<proteinExistence type="predicted"/>
<comment type="caution">
    <text evidence="1">The sequence shown here is derived from an EMBL/GenBank/DDBJ whole genome shotgun (WGS) entry which is preliminary data.</text>
</comment>
<accession>A0AAN9EDA7</accession>
<evidence type="ECO:0000313" key="1">
    <source>
        <dbReference type="EMBL" id="KAK7255133.1"/>
    </source>
</evidence>
<evidence type="ECO:0000313" key="2">
    <source>
        <dbReference type="Proteomes" id="UP001372338"/>
    </source>
</evidence>
<sequence>MQIGLLVSNRKNNSSFPYPKNRVLQTFLDIWGLLSIDNPTHQIFIPFIQSSSCHPSIIIFILASNLIFSHS</sequence>